<dbReference type="Proteomes" id="UP000789920">
    <property type="component" value="Unassembled WGS sequence"/>
</dbReference>
<feature type="non-terminal residue" evidence="1">
    <location>
        <position position="1"/>
    </location>
</feature>
<protein>
    <submittedName>
        <fullName evidence="1">13418_t:CDS:1</fullName>
    </submittedName>
</protein>
<evidence type="ECO:0000313" key="1">
    <source>
        <dbReference type="EMBL" id="CAG8834480.1"/>
    </source>
</evidence>
<proteinExistence type="predicted"/>
<keyword evidence="2" id="KW-1185">Reference proteome</keyword>
<name>A0ACA9SCU5_9GLOM</name>
<evidence type="ECO:0000313" key="2">
    <source>
        <dbReference type="Proteomes" id="UP000789920"/>
    </source>
</evidence>
<organism evidence="1 2">
    <name type="scientific">Racocetra persica</name>
    <dbReference type="NCBI Taxonomy" id="160502"/>
    <lineage>
        <taxon>Eukaryota</taxon>
        <taxon>Fungi</taxon>
        <taxon>Fungi incertae sedis</taxon>
        <taxon>Mucoromycota</taxon>
        <taxon>Glomeromycotina</taxon>
        <taxon>Glomeromycetes</taxon>
        <taxon>Diversisporales</taxon>
        <taxon>Gigasporaceae</taxon>
        <taxon>Racocetra</taxon>
    </lineage>
</organism>
<comment type="caution">
    <text evidence="1">The sequence shown here is derived from an EMBL/GenBank/DDBJ whole genome shotgun (WGS) entry which is preliminary data.</text>
</comment>
<gene>
    <name evidence="1" type="ORF">RPERSI_LOCUS29210</name>
</gene>
<feature type="non-terminal residue" evidence="1">
    <location>
        <position position="138"/>
    </location>
</feature>
<sequence>FHKYTSQWAKRGSGRGSRVNKVEDIVCFLYESRGYFANKCLSNGKRILGEDNKTSICYSQMIKKGSSIISKKYDKIDKPTGPKTIYFFKEEANIVRAKASQITEVKSNKFSRYRENSTKISLRGESGILSSIADKSKF</sequence>
<dbReference type="EMBL" id="CAJVQC010109243">
    <property type="protein sequence ID" value="CAG8834480.1"/>
    <property type="molecule type" value="Genomic_DNA"/>
</dbReference>
<reference evidence="1" key="1">
    <citation type="submission" date="2021-06" db="EMBL/GenBank/DDBJ databases">
        <authorList>
            <person name="Kallberg Y."/>
            <person name="Tangrot J."/>
            <person name="Rosling A."/>
        </authorList>
    </citation>
    <scope>NUCLEOTIDE SEQUENCE</scope>
    <source>
        <strain evidence="1">MA461A</strain>
    </source>
</reference>
<accession>A0ACA9SCU5</accession>